<evidence type="ECO:0000313" key="2">
    <source>
        <dbReference type="Proteomes" id="UP000602050"/>
    </source>
</evidence>
<protein>
    <submittedName>
        <fullName evidence="1">Uncharacterized protein</fullName>
    </submittedName>
</protein>
<gene>
    <name evidence="1" type="ORF">GCM10010978_32630</name>
</gene>
<dbReference type="AlphaFoldDB" id="A0A8J2XHX3"/>
<evidence type="ECO:0000313" key="1">
    <source>
        <dbReference type="EMBL" id="GFZ91593.1"/>
    </source>
</evidence>
<name>A0A8J2XHX3_9BACI</name>
<accession>A0A8J2XHX3</accession>
<dbReference type="Proteomes" id="UP000602050">
    <property type="component" value="Unassembled WGS sequence"/>
</dbReference>
<organism evidence="1 2">
    <name type="scientific">Compostibacillus humi</name>
    <dbReference type="NCBI Taxonomy" id="1245525"/>
    <lineage>
        <taxon>Bacteria</taxon>
        <taxon>Bacillati</taxon>
        <taxon>Bacillota</taxon>
        <taxon>Bacilli</taxon>
        <taxon>Bacillales</taxon>
        <taxon>Bacillaceae</taxon>
        <taxon>Compostibacillus</taxon>
    </lineage>
</organism>
<sequence>MRQRGVLTFDTKVQDWRIRIGRQIYETLNGMYLEVRIKNQYYEAFFEKDFNECIITIENDIVFTLRLVEEYPIRLSERDLLPEFDLPF</sequence>
<proteinExistence type="predicted"/>
<keyword evidence="2" id="KW-1185">Reference proteome</keyword>
<dbReference type="EMBL" id="BMEV01000116">
    <property type="protein sequence ID" value="GFZ91593.1"/>
    <property type="molecule type" value="Genomic_DNA"/>
</dbReference>
<comment type="caution">
    <text evidence="1">The sequence shown here is derived from an EMBL/GenBank/DDBJ whole genome shotgun (WGS) entry which is preliminary data.</text>
</comment>
<reference evidence="1" key="2">
    <citation type="submission" date="2020-09" db="EMBL/GenBank/DDBJ databases">
        <authorList>
            <person name="Sun Q."/>
            <person name="Zhou Y."/>
        </authorList>
    </citation>
    <scope>NUCLEOTIDE SEQUENCE</scope>
    <source>
        <strain evidence="1">CGMCC 1.12360</strain>
    </source>
</reference>
<dbReference type="RefSeq" id="WP_188393450.1">
    <property type="nucleotide sequence ID" value="NZ_BMEV01000116.1"/>
</dbReference>
<reference evidence="1" key="1">
    <citation type="journal article" date="2014" name="Int. J. Syst. Evol. Microbiol.">
        <title>Complete genome sequence of Corynebacterium casei LMG S-19264T (=DSM 44701T), isolated from a smear-ripened cheese.</title>
        <authorList>
            <consortium name="US DOE Joint Genome Institute (JGI-PGF)"/>
            <person name="Walter F."/>
            <person name="Albersmeier A."/>
            <person name="Kalinowski J."/>
            <person name="Ruckert C."/>
        </authorList>
    </citation>
    <scope>NUCLEOTIDE SEQUENCE</scope>
    <source>
        <strain evidence="1">CGMCC 1.12360</strain>
    </source>
</reference>